<keyword evidence="4" id="KW-0378">Hydrolase</keyword>
<dbReference type="InterPro" id="IPR016130">
    <property type="entry name" value="Tyr_Pase_AS"/>
</dbReference>
<reference evidence="13 14" key="1">
    <citation type="journal article" date="2017" name="PLoS Biol.">
        <title>The sea cucumber genome provides insights into morphological evolution and visceral regeneration.</title>
        <authorList>
            <person name="Zhang X."/>
            <person name="Sun L."/>
            <person name="Yuan J."/>
            <person name="Sun Y."/>
            <person name="Gao Y."/>
            <person name="Zhang L."/>
            <person name="Li S."/>
            <person name="Dai H."/>
            <person name="Hamel J.F."/>
            <person name="Liu C."/>
            <person name="Yu Y."/>
            <person name="Liu S."/>
            <person name="Lin W."/>
            <person name="Guo K."/>
            <person name="Jin S."/>
            <person name="Xu P."/>
            <person name="Storey K.B."/>
            <person name="Huan P."/>
            <person name="Zhang T."/>
            <person name="Zhou Y."/>
            <person name="Zhang J."/>
            <person name="Lin C."/>
            <person name="Li X."/>
            <person name="Xing L."/>
            <person name="Huo D."/>
            <person name="Sun M."/>
            <person name="Wang L."/>
            <person name="Mercier A."/>
            <person name="Li F."/>
            <person name="Yang H."/>
            <person name="Xiang J."/>
        </authorList>
    </citation>
    <scope>NUCLEOTIDE SEQUENCE [LARGE SCALE GENOMIC DNA]</scope>
    <source>
        <strain evidence="13">Shaxun</strain>
        <tissue evidence="13">Muscle</tissue>
    </source>
</reference>
<dbReference type="InterPro" id="IPR003961">
    <property type="entry name" value="FN3_dom"/>
</dbReference>
<keyword evidence="3" id="KW-0732">Signal</keyword>
<dbReference type="PANTHER" id="PTHR19134:SF560">
    <property type="entry name" value="PROTEIN-TYROSINE-PHOSPHATASE"/>
    <property type="match status" value="1"/>
</dbReference>
<dbReference type="EMBL" id="MRZV01000243">
    <property type="protein sequence ID" value="PIK54594.1"/>
    <property type="molecule type" value="Genomic_DNA"/>
</dbReference>
<feature type="domain" description="Fibronectin type-III" evidence="12">
    <location>
        <begin position="402"/>
        <end position="499"/>
    </location>
</feature>
<dbReference type="SMART" id="SM00194">
    <property type="entry name" value="PTPc"/>
    <property type="match status" value="2"/>
</dbReference>
<dbReference type="InterPro" id="IPR036116">
    <property type="entry name" value="FN3_sf"/>
</dbReference>
<dbReference type="Proteomes" id="UP000230750">
    <property type="component" value="Unassembled WGS sequence"/>
</dbReference>
<evidence type="ECO:0000256" key="5">
    <source>
        <dbReference type="ARBA" id="ARBA00022912"/>
    </source>
</evidence>
<gene>
    <name evidence="13" type="ORF">BSL78_08525</name>
</gene>
<evidence type="ECO:0000256" key="3">
    <source>
        <dbReference type="ARBA" id="ARBA00022729"/>
    </source>
</evidence>
<dbReference type="Gene3D" id="3.90.190.10">
    <property type="entry name" value="Protein tyrosine phosphatase superfamily"/>
    <property type="match status" value="2"/>
</dbReference>
<dbReference type="STRING" id="307972.A0A2G8L2V7"/>
<dbReference type="OrthoDB" id="6058203at2759"/>
<feature type="domain" description="Tyrosine specific protein phosphatases" evidence="11">
    <location>
        <begin position="800"/>
        <end position="877"/>
    </location>
</feature>
<dbReference type="PROSITE" id="PS50853">
    <property type="entry name" value="FN3"/>
    <property type="match status" value="1"/>
</dbReference>
<dbReference type="AlphaFoldDB" id="A0A2G8L2V7"/>
<dbReference type="InterPro" id="IPR000242">
    <property type="entry name" value="PTP_cat"/>
</dbReference>
<dbReference type="SUPFAM" id="SSF49265">
    <property type="entry name" value="Fibronectin type III"/>
    <property type="match status" value="1"/>
</dbReference>
<evidence type="ECO:0000256" key="9">
    <source>
        <dbReference type="SAM" id="Phobius"/>
    </source>
</evidence>
<dbReference type="CDD" id="cd00063">
    <property type="entry name" value="FN3"/>
    <property type="match status" value="1"/>
</dbReference>
<evidence type="ECO:0000256" key="8">
    <source>
        <dbReference type="SAM" id="MobiDB-lite"/>
    </source>
</evidence>
<comment type="catalytic activity">
    <reaction evidence="7">
        <text>O-phospho-L-tyrosyl-[protein] + H2O = L-tyrosyl-[protein] + phosphate</text>
        <dbReference type="Rhea" id="RHEA:10684"/>
        <dbReference type="Rhea" id="RHEA-COMP:10136"/>
        <dbReference type="Rhea" id="RHEA-COMP:20101"/>
        <dbReference type="ChEBI" id="CHEBI:15377"/>
        <dbReference type="ChEBI" id="CHEBI:43474"/>
        <dbReference type="ChEBI" id="CHEBI:46858"/>
        <dbReference type="ChEBI" id="CHEBI:61978"/>
        <dbReference type="EC" id="3.1.3.48"/>
    </reaction>
</comment>
<accession>A0A2G8L2V7</accession>
<dbReference type="InterPro" id="IPR029021">
    <property type="entry name" value="Prot-tyrosine_phosphatase-like"/>
</dbReference>
<evidence type="ECO:0000259" key="10">
    <source>
        <dbReference type="PROSITE" id="PS50055"/>
    </source>
</evidence>
<dbReference type="InterPro" id="IPR013783">
    <property type="entry name" value="Ig-like_fold"/>
</dbReference>
<evidence type="ECO:0000256" key="2">
    <source>
        <dbReference type="ARBA" id="ARBA00013064"/>
    </source>
</evidence>
<feature type="compositionally biased region" description="Polar residues" evidence="8">
    <location>
        <begin position="578"/>
        <end position="594"/>
    </location>
</feature>
<sequence length="1175" mass="132814">MPNETDSAYHGLSNLDRRLLTHTVPRREAGFDDQKLSFGCCRLPSGLPLRLHARQQRLALTKVPSVLRALKWYLNRTQDLLGTSTSLFFLLRVPHSAAWEDTLSRCLVEAIRPLATGPGRSMAHNSRGFTASTALFAGFPIVDICKTTAWKTPIASSPATYRTYHRPIWLCSGVHPSGPLPPSDSATRCIGCGETECQAGFFGDNCREECRCDSDACDRVTGECVGCCKHHAWIDSPPSRCQEGPFPRYITEIINVTVNKTNPGTQWSVTCWVEEIQQSSPKYTVVLSQTMELSNTSLEATSFLTEASNRAGFIQRGSIFTTTDAKAGDTYYCVIPHSTGFAWLNTTLSHYESSQLLQYTQTNLEEDIIYAFSVSTVRAGDMGEGPMGPPVTVKTLCEVQSTPKAVMATVTDLNQLNVTWQVVDNDITCSTGITGYTIYYKVDGSSDDPQRVTTVSGSTMYTIIEGLEPGENYIFMVSLTTDQESPLSEASMAVTVPEKMPGPTPIIALFVIIPLAVLLIIILLVGFILYRRKTSKPPQPRFTPSYSNPVSTNDEAVKPNPGNNTYEVPDIVQLEPKNGTTSPPSNSPQVTTLNESEDPPISPSDETYTNLPLSILVSDLEEYYRRNKQNLVQEFQLLRKGQQFPWTVGDKEGNRKKNRFRKMFTYDHSRVVLEKLMEEPDSDYYNASYILDQRGETSLIASQAPNKASLNDFWRLIWQEKVSTIVMLTNLTEYGKDRCTQYWPNQEGGSKSFGHIVVSWATTVHFADFDVKELHVVNENKMQTVYQLHYTTWPDMDVPTDFIPITELIKHTKLLHNHKKSPVLIHCSAGVGRTGTFISIYCLMEVIKTEREINVFSFVETARKNRINMVQTEKQYNFIYESLVDFYLTSHTEIPVQNLESQLNAKHALTREFDLLNRVVIRGKTRHIDGVDNSQKIRFKETEPNDKGSIFLSSETSSGYSNYINATGYRSLKKRTAFITTQSPLPNTVEDFWCLIQDWECPVIVMLNKLDLEDKTCAQYWPDEGATQYGFTTVSLLNGIKHPHFVHREFEVSHAKSKKVMSVHQLQLLNWPEDRNFSVMKEFRKKISFLYKQQEMCGPMLVHCISGVGRSSVFVAMDMALQQIEANGTVDVFNVVRQMRNRNPNVIKSEEDYFLCYQIIQSVASKEENYENLKY</sequence>
<dbReference type="GO" id="GO:0004725">
    <property type="term" value="F:protein tyrosine phosphatase activity"/>
    <property type="evidence" value="ECO:0007669"/>
    <property type="project" value="UniProtKB-EC"/>
</dbReference>
<keyword evidence="6 9" id="KW-0472">Membrane</keyword>
<feature type="domain" description="Tyrosine-protein phosphatase" evidence="10">
    <location>
        <begin position="631"/>
        <end position="886"/>
    </location>
</feature>
<feature type="domain" description="Tyrosine specific protein phosphatases" evidence="11">
    <location>
        <begin position="1081"/>
        <end position="1154"/>
    </location>
</feature>
<evidence type="ECO:0000256" key="7">
    <source>
        <dbReference type="ARBA" id="ARBA00051722"/>
    </source>
</evidence>
<dbReference type="InterPro" id="IPR000387">
    <property type="entry name" value="Tyr_Pase_dom"/>
</dbReference>
<dbReference type="PRINTS" id="PR00700">
    <property type="entry name" value="PRTYPHPHTASE"/>
</dbReference>
<feature type="region of interest" description="Disordered" evidence="8">
    <location>
        <begin position="535"/>
        <end position="608"/>
    </location>
</feature>
<dbReference type="PROSITE" id="PS00383">
    <property type="entry name" value="TYR_PHOSPHATASE_1"/>
    <property type="match status" value="2"/>
</dbReference>
<evidence type="ECO:0000313" key="14">
    <source>
        <dbReference type="Proteomes" id="UP000230750"/>
    </source>
</evidence>
<dbReference type="Pfam" id="PF00041">
    <property type="entry name" value="fn3"/>
    <property type="match status" value="1"/>
</dbReference>
<evidence type="ECO:0000313" key="13">
    <source>
        <dbReference type="EMBL" id="PIK54594.1"/>
    </source>
</evidence>
<comment type="subcellular location">
    <subcellularLocation>
        <location evidence="1">Membrane</location>
        <topology evidence="1">Single-pass membrane protein</topology>
    </subcellularLocation>
</comment>
<keyword evidence="14" id="KW-1185">Reference proteome</keyword>
<dbReference type="InterPro" id="IPR003595">
    <property type="entry name" value="Tyr_Pase_cat"/>
</dbReference>
<dbReference type="InterPro" id="IPR050348">
    <property type="entry name" value="Protein-Tyr_Phosphatase"/>
</dbReference>
<protein>
    <recommendedName>
        <fullName evidence="2">protein-tyrosine-phosphatase</fullName>
        <ecNumber evidence="2">3.1.3.48</ecNumber>
    </recommendedName>
</protein>
<keyword evidence="13" id="KW-0675">Receptor</keyword>
<dbReference type="FunFam" id="3.90.190.10:FF:000102">
    <property type="entry name" value="Receptor-type tyrosine-protein phosphatase"/>
    <property type="match status" value="2"/>
</dbReference>
<dbReference type="EC" id="3.1.3.48" evidence="2"/>
<keyword evidence="5" id="KW-0904">Protein phosphatase</keyword>
<proteinExistence type="predicted"/>
<dbReference type="CDD" id="cd00047">
    <property type="entry name" value="PTPc"/>
    <property type="match status" value="1"/>
</dbReference>
<evidence type="ECO:0000256" key="6">
    <source>
        <dbReference type="ARBA" id="ARBA00023136"/>
    </source>
</evidence>
<evidence type="ECO:0000256" key="4">
    <source>
        <dbReference type="ARBA" id="ARBA00022801"/>
    </source>
</evidence>
<name>A0A2G8L2V7_STIJA</name>
<keyword evidence="9" id="KW-1133">Transmembrane helix</keyword>
<dbReference type="PROSITE" id="PS50056">
    <property type="entry name" value="TYR_PHOSPHATASE_2"/>
    <property type="match status" value="2"/>
</dbReference>
<evidence type="ECO:0000259" key="11">
    <source>
        <dbReference type="PROSITE" id="PS50056"/>
    </source>
</evidence>
<organism evidence="13 14">
    <name type="scientific">Stichopus japonicus</name>
    <name type="common">Sea cucumber</name>
    <dbReference type="NCBI Taxonomy" id="307972"/>
    <lineage>
        <taxon>Eukaryota</taxon>
        <taxon>Metazoa</taxon>
        <taxon>Echinodermata</taxon>
        <taxon>Eleutherozoa</taxon>
        <taxon>Echinozoa</taxon>
        <taxon>Holothuroidea</taxon>
        <taxon>Aspidochirotacea</taxon>
        <taxon>Aspidochirotida</taxon>
        <taxon>Stichopodidae</taxon>
        <taxon>Apostichopus</taxon>
    </lineage>
</organism>
<dbReference type="SMART" id="SM00060">
    <property type="entry name" value="FN3"/>
    <property type="match status" value="2"/>
</dbReference>
<feature type="transmembrane region" description="Helical" evidence="9">
    <location>
        <begin position="506"/>
        <end position="530"/>
    </location>
</feature>
<dbReference type="Gene3D" id="2.60.40.10">
    <property type="entry name" value="Immunoglobulins"/>
    <property type="match status" value="1"/>
</dbReference>
<dbReference type="PANTHER" id="PTHR19134">
    <property type="entry name" value="RECEPTOR-TYPE TYROSINE-PROTEIN PHOSPHATASE"/>
    <property type="match status" value="1"/>
</dbReference>
<feature type="compositionally biased region" description="Polar residues" evidence="8">
    <location>
        <begin position="542"/>
        <end position="554"/>
    </location>
</feature>
<comment type="caution">
    <text evidence="13">The sequence shown here is derived from an EMBL/GenBank/DDBJ whole genome shotgun (WGS) entry which is preliminary data.</text>
</comment>
<dbReference type="Pfam" id="PF00102">
    <property type="entry name" value="Y_phosphatase"/>
    <property type="match status" value="2"/>
</dbReference>
<keyword evidence="9" id="KW-0812">Transmembrane</keyword>
<evidence type="ECO:0000259" key="12">
    <source>
        <dbReference type="PROSITE" id="PS50853"/>
    </source>
</evidence>
<dbReference type="SUPFAM" id="SSF52799">
    <property type="entry name" value="(Phosphotyrosine protein) phosphatases II"/>
    <property type="match status" value="2"/>
</dbReference>
<feature type="domain" description="Tyrosine-protein phosphatase" evidence="10">
    <location>
        <begin position="909"/>
        <end position="1163"/>
    </location>
</feature>
<dbReference type="SMART" id="SM00404">
    <property type="entry name" value="PTPc_motif"/>
    <property type="match status" value="2"/>
</dbReference>
<dbReference type="PROSITE" id="PS50055">
    <property type="entry name" value="TYR_PHOSPHATASE_PTP"/>
    <property type="match status" value="2"/>
</dbReference>
<dbReference type="GO" id="GO:0016020">
    <property type="term" value="C:membrane"/>
    <property type="evidence" value="ECO:0007669"/>
    <property type="project" value="UniProtKB-SubCell"/>
</dbReference>
<evidence type="ECO:0000256" key="1">
    <source>
        <dbReference type="ARBA" id="ARBA00004167"/>
    </source>
</evidence>